<keyword evidence="3" id="KW-1185">Reference proteome</keyword>
<feature type="transmembrane region" description="Helical" evidence="1">
    <location>
        <begin position="12"/>
        <end position="30"/>
    </location>
</feature>
<gene>
    <name evidence="2" type="ORF">RF11_02400</name>
</gene>
<sequence>MGISKASPRNNLHYQLLFVFWTMSCVNSTQHQTKCIETHLKFLQHFPIIIFCLNIFEIVLFLCYNVRIETNPFQLKFTFKGIEKIIMEIKQEYNVENMLLIPECESH</sequence>
<proteinExistence type="predicted"/>
<organism evidence="2 3">
    <name type="scientific">Thelohanellus kitauei</name>
    <name type="common">Myxosporean</name>
    <dbReference type="NCBI Taxonomy" id="669202"/>
    <lineage>
        <taxon>Eukaryota</taxon>
        <taxon>Metazoa</taxon>
        <taxon>Cnidaria</taxon>
        <taxon>Myxozoa</taxon>
        <taxon>Myxosporea</taxon>
        <taxon>Bivalvulida</taxon>
        <taxon>Platysporina</taxon>
        <taxon>Myxobolidae</taxon>
        <taxon>Thelohanellus</taxon>
    </lineage>
</organism>
<dbReference type="AlphaFoldDB" id="A0A0C2MXZ8"/>
<dbReference type="Proteomes" id="UP000031668">
    <property type="component" value="Unassembled WGS sequence"/>
</dbReference>
<name>A0A0C2MXZ8_THEKT</name>
<protein>
    <submittedName>
        <fullName evidence="2">Uncharacterized protein</fullName>
    </submittedName>
</protein>
<evidence type="ECO:0000256" key="1">
    <source>
        <dbReference type="SAM" id="Phobius"/>
    </source>
</evidence>
<accession>A0A0C2MXZ8</accession>
<dbReference type="EMBL" id="JWZT01002636">
    <property type="protein sequence ID" value="KII69045.1"/>
    <property type="molecule type" value="Genomic_DNA"/>
</dbReference>
<keyword evidence="1" id="KW-0472">Membrane</keyword>
<dbReference type="PROSITE" id="PS51257">
    <property type="entry name" value="PROKAR_LIPOPROTEIN"/>
    <property type="match status" value="1"/>
</dbReference>
<comment type="caution">
    <text evidence="2">The sequence shown here is derived from an EMBL/GenBank/DDBJ whole genome shotgun (WGS) entry which is preliminary data.</text>
</comment>
<evidence type="ECO:0000313" key="3">
    <source>
        <dbReference type="Proteomes" id="UP000031668"/>
    </source>
</evidence>
<feature type="transmembrane region" description="Helical" evidence="1">
    <location>
        <begin position="42"/>
        <end position="66"/>
    </location>
</feature>
<keyword evidence="1" id="KW-1133">Transmembrane helix</keyword>
<reference evidence="2 3" key="1">
    <citation type="journal article" date="2014" name="Genome Biol. Evol.">
        <title>The genome of the myxosporean Thelohanellus kitauei shows adaptations to nutrient acquisition within its fish host.</title>
        <authorList>
            <person name="Yang Y."/>
            <person name="Xiong J."/>
            <person name="Zhou Z."/>
            <person name="Huo F."/>
            <person name="Miao W."/>
            <person name="Ran C."/>
            <person name="Liu Y."/>
            <person name="Zhang J."/>
            <person name="Feng J."/>
            <person name="Wang M."/>
            <person name="Wang M."/>
            <person name="Wang L."/>
            <person name="Yao B."/>
        </authorList>
    </citation>
    <scope>NUCLEOTIDE SEQUENCE [LARGE SCALE GENOMIC DNA]</scope>
    <source>
        <strain evidence="2">Wuqing</strain>
    </source>
</reference>
<keyword evidence="1" id="KW-0812">Transmembrane</keyword>
<evidence type="ECO:0000313" key="2">
    <source>
        <dbReference type="EMBL" id="KII69045.1"/>
    </source>
</evidence>